<reference evidence="1" key="1">
    <citation type="submission" date="2014-12" db="EMBL/GenBank/DDBJ databases">
        <title>Insight into the proteome of Arion vulgaris.</title>
        <authorList>
            <person name="Aradska J."/>
            <person name="Bulat T."/>
            <person name="Smidak R."/>
            <person name="Sarate P."/>
            <person name="Gangsoo J."/>
            <person name="Sialana F."/>
            <person name="Bilban M."/>
            <person name="Lubec G."/>
        </authorList>
    </citation>
    <scope>NUCLEOTIDE SEQUENCE</scope>
    <source>
        <tissue evidence="1">Skin</tissue>
    </source>
</reference>
<name>A0A0B6ZB68_9EUPU</name>
<organism evidence="1">
    <name type="scientific">Arion vulgaris</name>
    <dbReference type="NCBI Taxonomy" id="1028688"/>
    <lineage>
        <taxon>Eukaryota</taxon>
        <taxon>Metazoa</taxon>
        <taxon>Spiralia</taxon>
        <taxon>Lophotrochozoa</taxon>
        <taxon>Mollusca</taxon>
        <taxon>Gastropoda</taxon>
        <taxon>Heterobranchia</taxon>
        <taxon>Euthyneura</taxon>
        <taxon>Panpulmonata</taxon>
        <taxon>Eupulmonata</taxon>
        <taxon>Stylommatophora</taxon>
        <taxon>Helicina</taxon>
        <taxon>Arionoidea</taxon>
        <taxon>Arionidae</taxon>
        <taxon>Arion</taxon>
    </lineage>
</organism>
<dbReference type="PANTHER" id="PTHR37915">
    <property type="match status" value="1"/>
</dbReference>
<protein>
    <submittedName>
        <fullName evidence="1">Uncharacterized protein</fullName>
    </submittedName>
</protein>
<sequence length="113" mass="13427">NSKIMKKAVMEEKLHPEKYKEAVCKMDEYVSLPGKRLANLVRKYVHHLRMKEMEERVKNSSSLTDDVVHALDKMENLQNQRTRQWTDRMNRLGVDRLKLANLLMDTLDTIEQE</sequence>
<dbReference type="AlphaFoldDB" id="A0A0B6ZB68"/>
<gene>
    <name evidence="1" type="primary">ORF56381</name>
</gene>
<dbReference type="PANTHER" id="PTHR37915:SF3">
    <property type="match status" value="1"/>
</dbReference>
<dbReference type="EMBL" id="HACG01018959">
    <property type="protein sequence ID" value="CEK65824.1"/>
    <property type="molecule type" value="Transcribed_RNA"/>
</dbReference>
<proteinExistence type="predicted"/>
<feature type="non-terminal residue" evidence="1">
    <location>
        <position position="113"/>
    </location>
</feature>
<evidence type="ECO:0000313" key="1">
    <source>
        <dbReference type="EMBL" id="CEK65824.1"/>
    </source>
</evidence>
<feature type="non-terminal residue" evidence="1">
    <location>
        <position position="1"/>
    </location>
</feature>
<accession>A0A0B6ZB68</accession>